<accession>A0A1M4UA91</accession>
<dbReference type="Proteomes" id="UP000184295">
    <property type="component" value="Unassembled WGS sequence"/>
</dbReference>
<dbReference type="InterPro" id="IPR025877">
    <property type="entry name" value="MobA-like_NTP_Trfase"/>
</dbReference>
<gene>
    <name evidence="2" type="ORF">SAMN02745225_00898</name>
</gene>
<dbReference type="AlphaFoldDB" id="A0A1M4UA91"/>
<reference evidence="3" key="1">
    <citation type="submission" date="2016-11" db="EMBL/GenBank/DDBJ databases">
        <authorList>
            <person name="Varghese N."/>
            <person name="Submissions S."/>
        </authorList>
    </citation>
    <scope>NUCLEOTIDE SEQUENCE [LARGE SCALE GENOMIC DNA]</scope>
    <source>
        <strain evidence="3">DSM 19514</strain>
    </source>
</reference>
<keyword evidence="3" id="KW-1185">Reference proteome</keyword>
<protein>
    <submittedName>
        <fullName evidence="2">Molybdopterin-guanine dinucleotide biosynthesis protein A</fullName>
    </submittedName>
</protein>
<dbReference type="RefSeq" id="WP_072789155.1">
    <property type="nucleotide sequence ID" value="NZ_FQUL01000009.1"/>
</dbReference>
<name>A0A1M4UA91_9ACTN</name>
<organism evidence="2 3">
    <name type="scientific">Ferrithrix thermotolerans DSM 19514</name>
    <dbReference type="NCBI Taxonomy" id="1121881"/>
    <lineage>
        <taxon>Bacteria</taxon>
        <taxon>Bacillati</taxon>
        <taxon>Actinomycetota</taxon>
        <taxon>Acidimicrobiia</taxon>
        <taxon>Acidimicrobiales</taxon>
        <taxon>Acidimicrobiaceae</taxon>
        <taxon>Ferrithrix</taxon>
    </lineage>
</organism>
<evidence type="ECO:0000259" key="1">
    <source>
        <dbReference type="Pfam" id="PF12804"/>
    </source>
</evidence>
<dbReference type="GO" id="GO:0016779">
    <property type="term" value="F:nucleotidyltransferase activity"/>
    <property type="evidence" value="ECO:0007669"/>
    <property type="project" value="UniProtKB-ARBA"/>
</dbReference>
<dbReference type="OrthoDB" id="4408226at2"/>
<evidence type="ECO:0000313" key="2">
    <source>
        <dbReference type="EMBL" id="SHE53635.1"/>
    </source>
</evidence>
<dbReference type="EMBL" id="FQUL01000009">
    <property type="protein sequence ID" value="SHE53635.1"/>
    <property type="molecule type" value="Genomic_DNA"/>
</dbReference>
<dbReference type="InterPro" id="IPR029044">
    <property type="entry name" value="Nucleotide-diphossugar_trans"/>
</dbReference>
<dbReference type="Pfam" id="PF12804">
    <property type="entry name" value="NTP_transf_3"/>
    <property type="match status" value="1"/>
</dbReference>
<sequence>MERRIGGLLLSGGRSARMGAAKANLATPGGLTMALVAARALTQISLVTAEVGGCYTNLPHLEDQESFGGPLRATVEGIRWIAERYELDGVFVLACDLPLIDCSTLITILELGDGKSVVPVVDGRKQYSCTFISKVGIEAALNFDLERGKRWSLLYDSLPDLCLLEASGESGLDAKKLTDVDTTLEYLQLLEAWGRDSS</sequence>
<proteinExistence type="predicted"/>
<dbReference type="SUPFAM" id="SSF53448">
    <property type="entry name" value="Nucleotide-diphospho-sugar transferases"/>
    <property type="match status" value="1"/>
</dbReference>
<dbReference type="STRING" id="1121881.SAMN02745225_00898"/>
<feature type="domain" description="MobA-like NTP transferase" evidence="1">
    <location>
        <begin position="7"/>
        <end position="149"/>
    </location>
</feature>
<evidence type="ECO:0000313" key="3">
    <source>
        <dbReference type="Proteomes" id="UP000184295"/>
    </source>
</evidence>
<dbReference type="Gene3D" id="3.90.550.10">
    <property type="entry name" value="Spore Coat Polysaccharide Biosynthesis Protein SpsA, Chain A"/>
    <property type="match status" value="1"/>
</dbReference>